<keyword evidence="2" id="KW-1185">Reference proteome</keyword>
<reference evidence="1 2" key="1">
    <citation type="submission" date="2015-07" db="EMBL/GenBank/DDBJ databases">
        <title>The genome of Melipona quadrifasciata.</title>
        <authorList>
            <person name="Pan H."/>
            <person name="Kapheim K."/>
        </authorList>
    </citation>
    <scope>NUCLEOTIDE SEQUENCE [LARGE SCALE GENOMIC DNA]</scope>
    <source>
        <strain evidence="1">0111107301</strain>
        <tissue evidence="1">Whole body</tissue>
    </source>
</reference>
<protein>
    <submittedName>
        <fullName evidence="1">Uncharacterized protein</fullName>
    </submittedName>
</protein>
<proteinExistence type="predicted"/>
<evidence type="ECO:0000313" key="1">
    <source>
        <dbReference type="EMBL" id="KOX68479.1"/>
    </source>
</evidence>
<name>A0A0M8ZS89_9HYME</name>
<gene>
    <name evidence="1" type="ORF">WN51_03965</name>
</gene>
<accession>A0A0M8ZS89</accession>
<dbReference type="Proteomes" id="UP000053105">
    <property type="component" value="Unassembled WGS sequence"/>
</dbReference>
<sequence>MADSVRSRKLIIVSSSGIPEVILAGRDQKLRIEFYNLRYIRVLGTLRKDSEQQNFEIKNLRNLRRSEI</sequence>
<organism evidence="1 2">
    <name type="scientific">Melipona quadrifasciata</name>
    <dbReference type="NCBI Taxonomy" id="166423"/>
    <lineage>
        <taxon>Eukaryota</taxon>
        <taxon>Metazoa</taxon>
        <taxon>Ecdysozoa</taxon>
        <taxon>Arthropoda</taxon>
        <taxon>Hexapoda</taxon>
        <taxon>Insecta</taxon>
        <taxon>Pterygota</taxon>
        <taxon>Neoptera</taxon>
        <taxon>Endopterygota</taxon>
        <taxon>Hymenoptera</taxon>
        <taxon>Apocrita</taxon>
        <taxon>Aculeata</taxon>
        <taxon>Apoidea</taxon>
        <taxon>Anthophila</taxon>
        <taxon>Apidae</taxon>
        <taxon>Melipona</taxon>
    </lineage>
</organism>
<evidence type="ECO:0000313" key="2">
    <source>
        <dbReference type="Proteomes" id="UP000053105"/>
    </source>
</evidence>
<dbReference type="AlphaFoldDB" id="A0A0M8ZS89"/>
<dbReference type="EMBL" id="KQ435922">
    <property type="protein sequence ID" value="KOX68479.1"/>
    <property type="molecule type" value="Genomic_DNA"/>
</dbReference>